<name>B3RNC6_TRIAD</name>
<gene>
    <name evidence="8" type="ORF">TRIADDRAFT_63626</name>
</gene>
<dbReference type="AlphaFoldDB" id="B3RNC6"/>
<dbReference type="PANTHER" id="PTHR21324">
    <property type="entry name" value="FASTING-INDUCIBLE INTEGRAL MEMBRANE PROTEIN TM6P1-RELATED"/>
    <property type="match status" value="1"/>
</dbReference>
<dbReference type="Pfam" id="PF10277">
    <property type="entry name" value="Frag1"/>
    <property type="match status" value="1"/>
</dbReference>
<dbReference type="GO" id="GO:0012505">
    <property type="term" value="C:endomembrane system"/>
    <property type="evidence" value="ECO:0007669"/>
    <property type="project" value="UniProtKB-SubCell"/>
</dbReference>
<keyword evidence="5 6" id="KW-0472">Membrane</keyword>
<proteinExistence type="inferred from homology"/>
<dbReference type="CTD" id="6750479"/>
<keyword evidence="4 6" id="KW-1133">Transmembrane helix</keyword>
<keyword evidence="3 6" id="KW-0812">Transmembrane</keyword>
<evidence type="ECO:0000256" key="3">
    <source>
        <dbReference type="ARBA" id="ARBA00022692"/>
    </source>
</evidence>
<feature type="transmembrane region" description="Helical" evidence="6">
    <location>
        <begin position="57"/>
        <end position="75"/>
    </location>
</feature>
<comment type="similarity">
    <text evidence="2">Belongs to the DRAM/TMEM150 family.</text>
</comment>
<dbReference type="HOGENOM" id="CLU_1350445_0_0_1"/>
<accession>B3RNC6</accession>
<dbReference type="InParanoid" id="B3RNC6"/>
<dbReference type="OrthoDB" id="191706at2759"/>
<feature type="transmembrane region" description="Helical" evidence="6">
    <location>
        <begin position="18"/>
        <end position="36"/>
    </location>
</feature>
<evidence type="ECO:0000256" key="2">
    <source>
        <dbReference type="ARBA" id="ARBA00006565"/>
    </source>
</evidence>
<dbReference type="InterPro" id="IPR050911">
    <property type="entry name" value="DRAM/TMEM150_Autophagy_Mod"/>
</dbReference>
<dbReference type="FunCoup" id="B3RNC6">
    <property type="interactions" value="1218"/>
</dbReference>
<sequence>MSCIHVSDTGTTRPESCVFGFFLAWTGFMAAAVFYVRFKQVHLTLKGDGCCKVVNDLAFLVGLLASIGMVMVSAFQEYLYPLTHTTVLANYATSYIFADGVNHLHWVPGDDGYVNHICSTISEWIVALTFLLFITSFYKEFKSCKFEFKVCLNRTEQSPIFGTPQTYGTIEESDSVKDEANFLFSVSTSFKRSLQHPRGHNTQ</sequence>
<feature type="transmembrane region" description="Helical" evidence="6">
    <location>
        <begin position="113"/>
        <end position="138"/>
    </location>
</feature>
<dbReference type="InterPro" id="IPR019402">
    <property type="entry name" value="CWH43_N"/>
</dbReference>
<dbReference type="KEGG" id="tad:TRIADDRAFT_63626"/>
<keyword evidence="9" id="KW-1185">Reference proteome</keyword>
<dbReference type="RefSeq" id="XP_002109832.1">
    <property type="nucleotide sequence ID" value="XM_002109796.1"/>
</dbReference>
<dbReference type="PhylomeDB" id="B3RNC6"/>
<evidence type="ECO:0000256" key="1">
    <source>
        <dbReference type="ARBA" id="ARBA00004127"/>
    </source>
</evidence>
<comment type="subcellular location">
    <subcellularLocation>
        <location evidence="1">Endomembrane system</location>
        <topology evidence="1">Multi-pass membrane protein</topology>
    </subcellularLocation>
</comment>
<feature type="domain" description="CWH43-like N-terminal" evidence="7">
    <location>
        <begin position="6"/>
        <end position="96"/>
    </location>
</feature>
<evidence type="ECO:0000313" key="9">
    <source>
        <dbReference type="Proteomes" id="UP000009022"/>
    </source>
</evidence>
<evidence type="ECO:0000256" key="6">
    <source>
        <dbReference type="SAM" id="Phobius"/>
    </source>
</evidence>
<dbReference type="PANTHER" id="PTHR21324:SF2">
    <property type="entry name" value="EG:22E5.9 PROTEIN"/>
    <property type="match status" value="1"/>
</dbReference>
<evidence type="ECO:0000256" key="5">
    <source>
        <dbReference type="ARBA" id="ARBA00023136"/>
    </source>
</evidence>
<dbReference type="GeneID" id="6750479"/>
<organism evidence="8 9">
    <name type="scientific">Trichoplax adhaerens</name>
    <name type="common">Trichoplax reptans</name>
    <dbReference type="NCBI Taxonomy" id="10228"/>
    <lineage>
        <taxon>Eukaryota</taxon>
        <taxon>Metazoa</taxon>
        <taxon>Placozoa</taxon>
        <taxon>Uniplacotomia</taxon>
        <taxon>Trichoplacea</taxon>
        <taxon>Trichoplacidae</taxon>
        <taxon>Trichoplax</taxon>
    </lineage>
</organism>
<dbReference type="EMBL" id="DS985242">
    <property type="protein sequence ID" value="EDV27998.1"/>
    <property type="molecule type" value="Genomic_DNA"/>
</dbReference>
<protein>
    <recommendedName>
        <fullName evidence="7">CWH43-like N-terminal domain-containing protein</fullName>
    </recommendedName>
</protein>
<evidence type="ECO:0000313" key="8">
    <source>
        <dbReference type="EMBL" id="EDV27998.1"/>
    </source>
</evidence>
<dbReference type="STRING" id="10228.B3RNC6"/>
<dbReference type="eggNOG" id="KOG4320">
    <property type="taxonomic scope" value="Eukaryota"/>
</dbReference>
<evidence type="ECO:0000256" key="4">
    <source>
        <dbReference type="ARBA" id="ARBA00022989"/>
    </source>
</evidence>
<evidence type="ECO:0000259" key="7">
    <source>
        <dbReference type="Pfam" id="PF10277"/>
    </source>
</evidence>
<dbReference type="Proteomes" id="UP000009022">
    <property type="component" value="Unassembled WGS sequence"/>
</dbReference>
<reference evidence="8 9" key="1">
    <citation type="journal article" date="2008" name="Nature">
        <title>The Trichoplax genome and the nature of placozoans.</title>
        <authorList>
            <person name="Srivastava M."/>
            <person name="Begovic E."/>
            <person name="Chapman J."/>
            <person name="Putnam N.H."/>
            <person name="Hellsten U."/>
            <person name="Kawashima T."/>
            <person name="Kuo A."/>
            <person name="Mitros T."/>
            <person name="Salamov A."/>
            <person name="Carpenter M.L."/>
            <person name="Signorovitch A.Y."/>
            <person name="Moreno M.A."/>
            <person name="Kamm K."/>
            <person name="Grimwood J."/>
            <person name="Schmutz J."/>
            <person name="Shapiro H."/>
            <person name="Grigoriev I.V."/>
            <person name="Buss L.W."/>
            <person name="Schierwater B."/>
            <person name="Dellaporta S.L."/>
            <person name="Rokhsar D.S."/>
        </authorList>
    </citation>
    <scope>NUCLEOTIDE SEQUENCE [LARGE SCALE GENOMIC DNA]</scope>
    <source>
        <strain evidence="8 9">Grell-BS-1999</strain>
    </source>
</reference>